<evidence type="ECO:0000313" key="2">
    <source>
        <dbReference type="Proteomes" id="UP001165427"/>
    </source>
</evidence>
<dbReference type="Proteomes" id="UP001165427">
    <property type="component" value="Unassembled WGS sequence"/>
</dbReference>
<accession>A0AA41R2H8</accession>
<dbReference type="EMBL" id="JALJRB010000003">
    <property type="protein sequence ID" value="MCJ8499715.1"/>
    <property type="molecule type" value="Genomic_DNA"/>
</dbReference>
<evidence type="ECO:0000313" key="1">
    <source>
        <dbReference type="EMBL" id="MCJ8499715.1"/>
    </source>
</evidence>
<dbReference type="Gene3D" id="3.30.1360.120">
    <property type="entry name" value="Probable tRNA modification gtpase trme, domain 1"/>
    <property type="match status" value="1"/>
</dbReference>
<dbReference type="RefSeq" id="WP_246903178.1">
    <property type="nucleotide sequence ID" value="NZ_JALJRB010000003.1"/>
</dbReference>
<keyword evidence="2" id="KW-1185">Reference proteome</keyword>
<organism evidence="1 2">
    <name type="scientific">Desulfatitalea alkaliphila</name>
    <dbReference type="NCBI Taxonomy" id="2929485"/>
    <lineage>
        <taxon>Bacteria</taxon>
        <taxon>Pseudomonadati</taxon>
        <taxon>Thermodesulfobacteriota</taxon>
        <taxon>Desulfobacteria</taxon>
        <taxon>Desulfobacterales</taxon>
        <taxon>Desulfosarcinaceae</taxon>
        <taxon>Desulfatitalea</taxon>
    </lineage>
</organism>
<reference evidence="1" key="1">
    <citation type="submission" date="2022-04" db="EMBL/GenBank/DDBJ databases">
        <title>Desulfatitalea alkaliphila sp. nov., a novel anaerobic sulfate-reducing bacterium isolated from terrestrial mud volcano, Taman Peninsula, Russia.</title>
        <authorList>
            <person name="Khomyakova M.A."/>
            <person name="Merkel A.Y."/>
            <person name="Slobodkin A.I."/>
        </authorList>
    </citation>
    <scope>NUCLEOTIDE SEQUENCE</scope>
    <source>
        <strain evidence="1">M08but</strain>
    </source>
</reference>
<comment type="caution">
    <text evidence="1">The sequence shown here is derived from an EMBL/GenBank/DDBJ whole genome shotgun (WGS) entry which is preliminary data.</text>
</comment>
<gene>
    <name evidence="1" type="ORF">MRX98_03950</name>
</gene>
<dbReference type="SUPFAM" id="SSF103025">
    <property type="entry name" value="Folate-binding domain"/>
    <property type="match status" value="1"/>
</dbReference>
<protein>
    <submittedName>
        <fullName evidence="1">Sarcosine oxidase subunit gamma SoxG</fullName>
    </submittedName>
</protein>
<name>A0AA41R2H8_9BACT</name>
<sequence length="219" mass="23308">MENRIMERKSPVAMPTAPEQVTRRGDWTVALRYGGEGAGPWLVDLSHGAKWDFQSAALETLTPWGMAIPEKPGQCRFAGGMLCSRLNRTQAIAWHIAGAPPPAPGGEAVTDVSDATMLLALVAVDPTGILEKVTALDFQRPQRPWPFVLQGPVAHVPCRVVHLGPGADGTNALLINCARGYARDMAHALLAAGDEFGLRPAGEQAWNGWVAAMEQSAAA</sequence>
<dbReference type="InterPro" id="IPR027266">
    <property type="entry name" value="TrmE/GcvT-like"/>
</dbReference>
<dbReference type="AlphaFoldDB" id="A0AA41R2H8"/>
<proteinExistence type="predicted"/>